<keyword evidence="1" id="KW-0812">Transmembrane</keyword>
<keyword evidence="1" id="KW-0472">Membrane</keyword>
<reference evidence="3" key="1">
    <citation type="journal article" date="2019" name="Int. J. Syst. Evol. Microbiol.">
        <title>The Global Catalogue of Microorganisms (GCM) 10K type strain sequencing project: providing services to taxonomists for standard genome sequencing and annotation.</title>
        <authorList>
            <consortium name="The Broad Institute Genomics Platform"/>
            <consortium name="The Broad Institute Genome Sequencing Center for Infectious Disease"/>
            <person name="Wu L."/>
            <person name="Ma J."/>
        </authorList>
    </citation>
    <scope>NUCLEOTIDE SEQUENCE [LARGE SCALE GENOMIC DNA]</scope>
    <source>
        <strain evidence="3">CCUG 56098</strain>
    </source>
</reference>
<keyword evidence="3" id="KW-1185">Reference proteome</keyword>
<gene>
    <name evidence="2" type="ORF">ACFQ13_01785</name>
</gene>
<proteinExistence type="predicted"/>
<keyword evidence="1" id="KW-1133">Transmembrane helix</keyword>
<protein>
    <submittedName>
        <fullName evidence="2">Uncharacterized protein</fullName>
    </submittedName>
</protein>
<organism evidence="2 3">
    <name type="scientific">Winogradskyella rapida</name>
    <dbReference type="NCBI Taxonomy" id="549701"/>
    <lineage>
        <taxon>Bacteria</taxon>
        <taxon>Pseudomonadati</taxon>
        <taxon>Bacteroidota</taxon>
        <taxon>Flavobacteriia</taxon>
        <taxon>Flavobacteriales</taxon>
        <taxon>Flavobacteriaceae</taxon>
        <taxon>Winogradskyella</taxon>
    </lineage>
</organism>
<sequence length="163" mass="19585">MKKYDVKKRRKSYVKKKKKPYSLTTIFTVSGFLAVFFWLVYLYITAYKNSNTIEYVTKFNGTIKSINQTKGTTFVLLENENQYWSIDASYNYDYQYPFIADFLDKNDILAKKSCSDTLFVTRKNKKYHFIIGDALYNSKSHTMEYKSYWNRQRRIIKEKDTCK</sequence>
<name>A0ABW3KPW1_9FLAO</name>
<dbReference type="EMBL" id="JBHTKM010000003">
    <property type="protein sequence ID" value="MFD1014638.1"/>
    <property type="molecule type" value="Genomic_DNA"/>
</dbReference>
<comment type="caution">
    <text evidence="2">The sequence shown here is derived from an EMBL/GenBank/DDBJ whole genome shotgun (WGS) entry which is preliminary data.</text>
</comment>
<evidence type="ECO:0000256" key="1">
    <source>
        <dbReference type="SAM" id="Phobius"/>
    </source>
</evidence>
<feature type="transmembrane region" description="Helical" evidence="1">
    <location>
        <begin position="21"/>
        <end position="44"/>
    </location>
</feature>
<evidence type="ECO:0000313" key="3">
    <source>
        <dbReference type="Proteomes" id="UP001597086"/>
    </source>
</evidence>
<evidence type="ECO:0000313" key="2">
    <source>
        <dbReference type="EMBL" id="MFD1014638.1"/>
    </source>
</evidence>
<dbReference type="RefSeq" id="WP_386113405.1">
    <property type="nucleotide sequence ID" value="NZ_JBHTKM010000003.1"/>
</dbReference>
<dbReference type="Proteomes" id="UP001597086">
    <property type="component" value="Unassembled WGS sequence"/>
</dbReference>
<accession>A0ABW3KPW1</accession>